<reference evidence="2 3" key="1">
    <citation type="submission" date="2024-06" db="EMBL/GenBank/DDBJ databases">
        <title>A chromosome level genome sequence of Diviner's sage (Salvia divinorum).</title>
        <authorList>
            <person name="Ford S.A."/>
            <person name="Ro D.-K."/>
            <person name="Ness R.W."/>
            <person name="Phillips M.A."/>
        </authorList>
    </citation>
    <scope>NUCLEOTIDE SEQUENCE [LARGE SCALE GENOMIC DNA]</scope>
    <source>
        <strain evidence="2">SAF-2024a</strain>
        <tissue evidence="2">Leaf</tissue>
    </source>
</reference>
<protein>
    <recommendedName>
        <fullName evidence="1">Arabidopsis retrotransposon Orf1 C-terminal domain-containing protein</fullName>
    </recommendedName>
</protein>
<organism evidence="2 3">
    <name type="scientific">Salvia divinorum</name>
    <name type="common">Maria pastora</name>
    <name type="synonym">Diviner's sage</name>
    <dbReference type="NCBI Taxonomy" id="28513"/>
    <lineage>
        <taxon>Eukaryota</taxon>
        <taxon>Viridiplantae</taxon>
        <taxon>Streptophyta</taxon>
        <taxon>Embryophyta</taxon>
        <taxon>Tracheophyta</taxon>
        <taxon>Spermatophyta</taxon>
        <taxon>Magnoliopsida</taxon>
        <taxon>eudicotyledons</taxon>
        <taxon>Gunneridae</taxon>
        <taxon>Pentapetalae</taxon>
        <taxon>asterids</taxon>
        <taxon>lamiids</taxon>
        <taxon>Lamiales</taxon>
        <taxon>Lamiaceae</taxon>
        <taxon>Nepetoideae</taxon>
        <taxon>Mentheae</taxon>
        <taxon>Salviinae</taxon>
        <taxon>Salvia</taxon>
        <taxon>Salvia subgen. Calosphace</taxon>
    </lineage>
</organism>
<evidence type="ECO:0000313" key="3">
    <source>
        <dbReference type="Proteomes" id="UP001567538"/>
    </source>
</evidence>
<accession>A0ABD1I6V5</accession>
<evidence type="ECO:0000259" key="1">
    <source>
        <dbReference type="Pfam" id="PF03078"/>
    </source>
</evidence>
<name>A0ABD1I6V5_SALDI</name>
<comment type="caution">
    <text evidence="2">The sequence shown here is derived from an EMBL/GenBank/DDBJ whole genome shotgun (WGS) entry which is preliminary data.</text>
</comment>
<keyword evidence="3" id="KW-1185">Reference proteome</keyword>
<dbReference type="AlphaFoldDB" id="A0ABD1I6V5"/>
<dbReference type="Proteomes" id="UP001567538">
    <property type="component" value="Unassembled WGS sequence"/>
</dbReference>
<evidence type="ECO:0000313" key="2">
    <source>
        <dbReference type="EMBL" id="KAL1563553.1"/>
    </source>
</evidence>
<proteinExistence type="predicted"/>
<dbReference type="InterPro" id="IPR004312">
    <property type="entry name" value="ATHILA_Orf1_C"/>
</dbReference>
<dbReference type="EMBL" id="JBEAFC010000003">
    <property type="protein sequence ID" value="KAL1563553.1"/>
    <property type="molecule type" value="Genomic_DNA"/>
</dbReference>
<feature type="domain" description="Arabidopsis retrotransposon Orf1 C-terminal" evidence="1">
    <location>
        <begin position="27"/>
        <end position="82"/>
    </location>
</feature>
<gene>
    <name evidence="2" type="ORF">AAHA92_06007</name>
</gene>
<dbReference type="Pfam" id="PF03078">
    <property type="entry name" value="ATHILA"/>
    <property type="match status" value="1"/>
</dbReference>
<sequence>MAAIPTPNTWGLRLRTPEERVIWDNLAAMPCHPSRYPDYDALERLGISQCFRELAEAGGLTYLFIAEAQTYHSLTLEFLTTLLTRSDFALF</sequence>